<proteinExistence type="predicted"/>
<accession>A0A0K1PDJ3</accession>
<dbReference type="EMBL" id="CP012332">
    <property type="protein sequence ID" value="AKU91613.1"/>
    <property type="molecule type" value="Genomic_DNA"/>
</dbReference>
<reference evidence="2 3" key="1">
    <citation type="submission" date="2015-08" db="EMBL/GenBank/DDBJ databases">
        <authorList>
            <person name="Babu N.S."/>
            <person name="Beckwith C.J."/>
            <person name="Beseler K.G."/>
            <person name="Brison A."/>
            <person name="Carone J.V."/>
            <person name="Caskin T.P."/>
            <person name="Diamond M."/>
            <person name="Durham M.E."/>
            <person name="Foxe J.M."/>
            <person name="Go M."/>
            <person name="Henderson B.A."/>
            <person name="Jones I.B."/>
            <person name="McGettigan J.A."/>
            <person name="Micheletti S.J."/>
            <person name="Nasrallah M.E."/>
            <person name="Ortiz D."/>
            <person name="Piller C.R."/>
            <person name="Privatt S.R."/>
            <person name="Schneider S.L."/>
            <person name="Sharp S."/>
            <person name="Smith T.C."/>
            <person name="Stanton J.D."/>
            <person name="Ullery H.E."/>
            <person name="Wilson R.J."/>
            <person name="Serrano M.G."/>
            <person name="Buck G."/>
            <person name="Lee V."/>
            <person name="Wang Y."/>
            <person name="Carvalho R."/>
            <person name="Voegtly L."/>
            <person name="Shi R."/>
            <person name="Duckworth R."/>
            <person name="Johnson A."/>
            <person name="Loviza R."/>
            <person name="Walstead R."/>
            <person name="Shah Z."/>
            <person name="Kiflezghi M."/>
            <person name="Wade K."/>
            <person name="Ball S.L."/>
            <person name="Bradley K.W."/>
            <person name="Asai D.J."/>
            <person name="Bowman C.A."/>
            <person name="Russell D.A."/>
            <person name="Pope W.H."/>
            <person name="Jacobs-Sera D."/>
            <person name="Hendrix R.W."/>
            <person name="Hatfull G.F."/>
        </authorList>
    </citation>
    <scope>NUCLEOTIDE SEQUENCE [LARGE SCALE GENOMIC DNA]</scope>
    <source>
        <strain evidence="2 3">DSM 27710</strain>
    </source>
</reference>
<protein>
    <recommendedName>
        <fullName evidence="4">Outer membrane protein beta-barrel domain-containing protein</fullName>
    </recommendedName>
</protein>
<evidence type="ECO:0000313" key="3">
    <source>
        <dbReference type="Proteomes" id="UP000055590"/>
    </source>
</evidence>
<feature type="chain" id="PRO_5005465431" description="Outer membrane protein beta-barrel domain-containing protein" evidence="1">
    <location>
        <begin position="21"/>
        <end position="205"/>
    </location>
</feature>
<evidence type="ECO:0008006" key="4">
    <source>
        <dbReference type="Google" id="ProtNLM"/>
    </source>
</evidence>
<dbReference type="RefSeq" id="WP_050725901.1">
    <property type="nucleotide sequence ID" value="NZ_CP012332.1"/>
</dbReference>
<name>A0A0K1PDJ3_9BACT</name>
<dbReference type="KEGG" id="vin:AKJ08_2000"/>
<dbReference type="AlphaFoldDB" id="A0A0K1PDJ3"/>
<organism evidence="2 3">
    <name type="scientific">Vulgatibacter incomptus</name>
    <dbReference type="NCBI Taxonomy" id="1391653"/>
    <lineage>
        <taxon>Bacteria</taxon>
        <taxon>Pseudomonadati</taxon>
        <taxon>Myxococcota</taxon>
        <taxon>Myxococcia</taxon>
        <taxon>Myxococcales</taxon>
        <taxon>Cystobacterineae</taxon>
        <taxon>Vulgatibacteraceae</taxon>
        <taxon>Vulgatibacter</taxon>
    </lineage>
</organism>
<feature type="signal peptide" evidence="1">
    <location>
        <begin position="1"/>
        <end position="20"/>
    </location>
</feature>
<dbReference type="Proteomes" id="UP000055590">
    <property type="component" value="Chromosome"/>
</dbReference>
<evidence type="ECO:0000313" key="2">
    <source>
        <dbReference type="EMBL" id="AKU91613.1"/>
    </source>
</evidence>
<dbReference type="STRING" id="1391653.AKJ08_2000"/>
<sequence length="205" mass="22602">MSLRRFAALSLLLMPLFAHGQGAISRTEVRPAKDGFVYVGTAPGVNFGGQSMPRALYMDFVHGGYVTSSGVDISLALSGMNWFPSDKEYSVSMGRFSLGWRPFLRDPLPMIQPYGFAGFGVGGEGRYLCKEESECDPTKDSCRTVCSRSHWVASGFLGAGVDFNSFLFFIGQQQLLFYAGVQARYEFLGRYNMPVITIPVGLRLQ</sequence>
<evidence type="ECO:0000256" key="1">
    <source>
        <dbReference type="SAM" id="SignalP"/>
    </source>
</evidence>
<gene>
    <name evidence="2" type="ORF">AKJ08_2000</name>
</gene>
<keyword evidence="3" id="KW-1185">Reference proteome</keyword>
<keyword evidence="1" id="KW-0732">Signal</keyword>